<reference evidence="3" key="1">
    <citation type="submission" date="2022-02" db="EMBL/GenBank/DDBJ databases">
        <authorList>
            <person name="Henning P.M."/>
            <person name="McCubbin A.G."/>
            <person name="Shore J.S."/>
        </authorList>
    </citation>
    <scope>NUCLEOTIDE SEQUENCE</scope>
    <source>
        <strain evidence="3">F60SS</strain>
        <tissue evidence="3">Leaves</tissue>
    </source>
</reference>
<dbReference type="AlphaFoldDB" id="A0A9Q0FFS9"/>
<organism evidence="3 4">
    <name type="scientific">Turnera subulata</name>
    <dbReference type="NCBI Taxonomy" id="218843"/>
    <lineage>
        <taxon>Eukaryota</taxon>
        <taxon>Viridiplantae</taxon>
        <taxon>Streptophyta</taxon>
        <taxon>Embryophyta</taxon>
        <taxon>Tracheophyta</taxon>
        <taxon>Spermatophyta</taxon>
        <taxon>Magnoliopsida</taxon>
        <taxon>eudicotyledons</taxon>
        <taxon>Gunneridae</taxon>
        <taxon>Pentapetalae</taxon>
        <taxon>rosids</taxon>
        <taxon>fabids</taxon>
        <taxon>Malpighiales</taxon>
        <taxon>Passifloraceae</taxon>
        <taxon>Turnera</taxon>
    </lineage>
</organism>
<dbReference type="EMBL" id="JAKUCV010005563">
    <property type="protein sequence ID" value="KAJ4830674.1"/>
    <property type="molecule type" value="Genomic_DNA"/>
</dbReference>
<feature type="signal peptide" evidence="2">
    <location>
        <begin position="1"/>
        <end position="33"/>
    </location>
</feature>
<proteinExistence type="inferred from homology"/>
<dbReference type="PANTHER" id="PTHR45642:SF3">
    <property type="entry name" value="OS09G0540400 PROTEIN"/>
    <property type="match status" value="1"/>
</dbReference>
<keyword evidence="2" id="KW-0732">Signal</keyword>
<dbReference type="InterPro" id="IPR036514">
    <property type="entry name" value="SGNH_hydro_sf"/>
</dbReference>
<comment type="similarity">
    <text evidence="1">Belongs to the 'GDSL' lipolytic enzyme family.</text>
</comment>
<keyword evidence="4" id="KW-1185">Reference proteome</keyword>
<feature type="chain" id="PRO_5040256924" evidence="2">
    <location>
        <begin position="34"/>
        <end position="374"/>
    </location>
</feature>
<gene>
    <name evidence="3" type="ORF">Tsubulata_027983</name>
</gene>
<dbReference type="InterPro" id="IPR001087">
    <property type="entry name" value="GDSL"/>
</dbReference>
<evidence type="ECO:0000256" key="2">
    <source>
        <dbReference type="SAM" id="SignalP"/>
    </source>
</evidence>
<accession>A0A9Q0FFS9</accession>
<dbReference type="InterPro" id="IPR050592">
    <property type="entry name" value="GDSL_lipolytic_enzyme"/>
</dbReference>
<sequence>MKLNCDQNKHDHHHHLLLHVFSYLLLFIGHTQALSVPRRAYNKSATAILVFGDSTVDPGNNNYVKTIFRANFAPYGRDFANQVPTGRFSNGRLTTDFIASYIGVKENVPPYLDPKLSIKELMTGVSFASAGSGFDPLTPQISNVVDMPKQLEYFKQYKKRLEAAIGRQRTENHIKKALFVISAGTNDFVVNYFTLPIRRKAYSVQDYERFVLQKAIDFTQGLIDLGARRFLFSKLAPMGCLPVVITLFSGKTLIGRGCLDYYSSVAREFNAMVENELNLLQIRNAIHGVKIGLTDSYAVVSGMIQGPGSNAFDEVNSGCCGTGYLEAGILCNPHSFLCPDASKYVFWDSIHPTEMAYYNVFKATRPVIDFLVRD</sequence>
<dbReference type="Proteomes" id="UP001141552">
    <property type="component" value="Unassembled WGS sequence"/>
</dbReference>
<dbReference type="GO" id="GO:0016788">
    <property type="term" value="F:hydrolase activity, acting on ester bonds"/>
    <property type="evidence" value="ECO:0007669"/>
    <property type="project" value="InterPro"/>
</dbReference>
<evidence type="ECO:0000313" key="4">
    <source>
        <dbReference type="Proteomes" id="UP001141552"/>
    </source>
</evidence>
<comment type="caution">
    <text evidence="3">The sequence shown here is derived from an EMBL/GenBank/DDBJ whole genome shotgun (WGS) entry which is preliminary data.</text>
</comment>
<protein>
    <submittedName>
        <fullName evidence="3">Uncharacterized protein</fullName>
    </submittedName>
</protein>
<dbReference type="Gene3D" id="3.40.50.1110">
    <property type="entry name" value="SGNH hydrolase"/>
    <property type="match status" value="1"/>
</dbReference>
<dbReference type="CDD" id="cd01837">
    <property type="entry name" value="SGNH_plant_lipase_like"/>
    <property type="match status" value="1"/>
</dbReference>
<evidence type="ECO:0000256" key="1">
    <source>
        <dbReference type="ARBA" id="ARBA00008668"/>
    </source>
</evidence>
<dbReference type="Pfam" id="PF00657">
    <property type="entry name" value="Lipase_GDSL"/>
    <property type="match status" value="1"/>
</dbReference>
<dbReference type="OrthoDB" id="1600564at2759"/>
<dbReference type="InterPro" id="IPR035669">
    <property type="entry name" value="SGNH_plant_lipase-like"/>
</dbReference>
<dbReference type="PANTHER" id="PTHR45642">
    <property type="entry name" value="GDSL ESTERASE/LIPASE EXL3"/>
    <property type="match status" value="1"/>
</dbReference>
<name>A0A9Q0FFS9_9ROSI</name>
<evidence type="ECO:0000313" key="3">
    <source>
        <dbReference type="EMBL" id="KAJ4830674.1"/>
    </source>
</evidence>
<reference evidence="3" key="2">
    <citation type="journal article" date="2023" name="Plants (Basel)">
        <title>Annotation of the Turnera subulata (Passifloraceae) Draft Genome Reveals the S-Locus Evolved after the Divergence of Turneroideae from Passifloroideae in a Stepwise Manner.</title>
        <authorList>
            <person name="Henning P.M."/>
            <person name="Roalson E.H."/>
            <person name="Mir W."/>
            <person name="McCubbin A.G."/>
            <person name="Shore J.S."/>
        </authorList>
    </citation>
    <scope>NUCLEOTIDE SEQUENCE</scope>
    <source>
        <strain evidence="3">F60SS</strain>
    </source>
</reference>